<keyword evidence="1" id="KW-0472">Membrane</keyword>
<keyword evidence="1" id="KW-0812">Transmembrane</keyword>
<evidence type="ECO:0000313" key="3">
    <source>
        <dbReference type="Proteomes" id="UP001168877"/>
    </source>
</evidence>
<dbReference type="AlphaFoldDB" id="A0AA39SKP3"/>
<dbReference type="Proteomes" id="UP001168877">
    <property type="component" value="Unassembled WGS sequence"/>
</dbReference>
<comment type="caution">
    <text evidence="2">The sequence shown here is derived from an EMBL/GenBank/DDBJ whole genome shotgun (WGS) entry which is preliminary data.</text>
</comment>
<sequence>MLMPEGSKDVEFPYTGNKSINFGPMGEVFEAWGFAWLGAWGFAWLGAWGFDRHLRCRRSDGGVLVDVNGYADRGQKGGVRDTKVNVWGLIDKGDFELLSGTDCSDACEEDASLSLSEASSKVGQFLNFKFMGHEEIVKVGLKESPPEELSKALPSFEEGVFSGPSGYFPP</sequence>
<name>A0AA39SKP3_ACESA</name>
<reference evidence="2" key="2">
    <citation type="submission" date="2023-06" db="EMBL/GenBank/DDBJ databases">
        <authorList>
            <person name="Swenson N.G."/>
            <person name="Wegrzyn J.L."/>
            <person name="Mcevoy S.L."/>
        </authorList>
    </citation>
    <scope>NUCLEOTIDE SEQUENCE</scope>
    <source>
        <strain evidence="2">NS2018</strain>
        <tissue evidence="2">Leaf</tissue>
    </source>
</reference>
<evidence type="ECO:0000313" key="2">
    <source>
        <dbReference type="EMBL" id="KAK0592517.1"/>
    </source>
</evidence>
<evidence type="ECO:0000256" key="1">
    <source>
        <dbReference type="SAM" id="Phobius"/>
    </source>
</evidence>
<accession>A0AA39SKP3</accession>
<feature type="transmembrane region" description="Helical" evidence="1">
    <location>
        <begin position="31"/>
        <end position="50"/>
    </location>
</feature>
<keyword evidence="1" id="KW-1133">Transmembrane helix</keyword>
<keyword evidence="3" id="KW-1185">Reference proteome</keyword>
<organism evidence="2 3">
    <name type="scientific">Acer saccharum</name>
    <name type="common">Sugar maple</name>
    <dbReference type="NCBI Taxonomy" id="4024"/>
    <lineage>
        <taxon>Eukaryota</taxon>
        <taxon>Viridiplantae</taxon>
        <taxon>Streptophyta</taxon>
        <taxon>Embryophyta</taxon>
        <taxon>Tracheophyta</taxon>
        <taxon>Spermatophyta</taxon>
        <taxon>Magnoliopsida</taxon>
        <taxon>eudicotyledons</taxon>
        <taxon>Gunneridae</taxon>
        <taxon>Pentapetalae</taxon>
        <taxon>rosids</taxon>
        <taxon>malvids</taxon>
        <taxon>Sapindales</taxon>
        <taxon>Sapindaceae</taxon>
        <taxon>Hippocastanoideae</taxon>
        <taxon>Acereae</taxon>
        <taxon>Acer</taxon>
    </lineage>
</organism>
<dbReference type="EMBL" id="JAUESC010000380">
    <property type="protein sequence ID" value="KAK0592517.1"/>
    <property type="molecule type" value="Genomic_DNA"/>
</dbReference>
<reference evidence="2" key="1">
    <citation type="journal article" date="2022" name="Plant J.">
        <title>Strategies of tolerance reflected in two North American maple genomes.</title>
        <authorList>
            <person name="McEvoy S.L."/>
            <person name="Sezen U.U."/>
            <person name="Trouern-Trend A."/>
            <person name="McMahon S.M."/>
            <person name="Schaberg P.G."/>
            <person name="Yang J."/>
            <person name="Wegrzyn J.L."/>
            <person name="Swenson N.G."/>
        </authorList>
    </citation>
    <scope>NUCLEOTIDE SEQUENCE</scope>
    <source>
        <strain evidence="2">NS2018</strain>
    </source>
</reference>
<gene>
    <name evidence="2" type="ORF">LWI29_020571</name>
</gene>
<proteinExistence type="predicted"/>
<protein>
    <submittedName>
        <fullName evidence="2">Uncharacterized protein</fullName>
    </submittedName>
</protein>